<evidence type="ECO:0000256" key="1">
    <source>
        <dbReference type="SAM" id="SignalP"/>
    </source>
</evidence>
<accession>A0A7D9H8P0</accession>
<keyword evidence="1" id="KW-0732">Signal</keyword>
<name>A0A7D9H8P0_9GAMM</name>
<protein>
    <recommendedName>
        <fullName evidence="3">DUF481 domain-containing protein</fullName>
    </recommendedName>
</protein>
<dbReference type="InterPro" id="IPR007433">
    <property type="entry name" value="DUF481"/>
</dbReference>
<organism evidence="2">
    <name type="scientific">uncultured Woeseiaceae bacterium</name>
    <dbReference type="NCBI Taxonomy" id="1983305"/>
    <lineage>
        <taxon>Bacteria</taxon>
        <taxon>Pseudomonadati</taxon>
        <taxon>Pseudomonadota</taxon>
        <taxon>Gammaproteobacteria</taxon>
        <taxon>Woeseiales</taxon>
        <taxon>Woeseiaceae</taxon>
        <taxon>environmental samples</taxon>
    </lineage>
</organism>
<evidence type="ECO:0008006" key="3">
    <source>
        <dbReference type="Google" id="ProtNLM"/>
    </source>
</evidence>
<dbReference type="AlphaFoldDB" id="A0A7D9H8P0"/>
<feature type="chain" id="PRO_5028364853" description="DUF481 domain-containing protein" evidence="1">
    <location>
        <begin position="20"/>
        <end position="331"/>
    </location>
</feature>
<evidence type="ECO:0000313" key="2">
    <source>
        <dbReference type="EMBL" id="VUX55858.1"/>
    </source>
</evidence>
<sequence>MRFAFAALVLVLGLSAVDAAEVYLKDGSVVIGTIKSLANGEDLDVDTEYMDVVTIDWDAIDEIRGSRTVDVQLFDGRRILGKVDLNENGLSIIGEDTLIVQLEEVFAIDEVNDTFWEALDVYTDLGMNIIRGNNQVTQVSFGGGIGYIARNFEISIDGTTIINEQTNALDTRRATLSGVYTYKFGNNWTGSGLLQFERDDQQGLKGRSLLGGALGKRLYNNRRTRFDLFGGIALNSEEFIGEPRTETPEGLLGAAYRLRAARGIDFDVSLIVFPSLETSDRVRSQLDSSLSINLFADFDFKLTFYDRYDSQPPVANETHDYGLTLGLSWSH</sequence>
<feature type="signal peptide" evidence="1">
    <location>
        <begin position="1"/>
        <end position="19"/>
    </location>
</feature>
<dbReference type="Pfam" id="PF04338">
    <property type="entry name" value="DUF481"/>
    <property type="match status" value="1"/>
</dbReference>
<reference evidence="2" key="1">
    <citation type="submission" date="2019-07" db="EMBL/GenBank/DDBJ databases">
        <authorList>
            <person name="Weber M."/>
            <person name="Kostadinov I."/>
            <person name="Kostadinov D I."/>
        </authorList>
    </citation>
    <scope>NUCLEOTIDE SEQUENCE</scope>
    <source>
        <strain evidence="2">Gfbio:sag-sample-m06:053724c1-46a9-4a36-b237-ea2bf867836b</strain>
    </source>
</reference>
<proteinExistence type="predicted"/>
<dbReference type="EMBL" id="LR633967">
    <property type="protein sequence ID" value="VUX55858.1"/>
    <property type="molecule type" value="Genomic_DNA"/>
</dbReference>
<gene>
    <name evidence="2" type="ORF">JTBM06_V1_140014</name>
</gene>